<evidence type="ECO:0000313" key="3">
    <source>
        <dbReference type="Proteomes" id="UP000315017"/>
    </source>
</evidence>
<keyword evidence="1" id="KW-1133">Transmembrane helix</keyword>
<accession>A0A517Y6D8</accession>
<dbReference type="KEGG" id="aagg:ETAA8_07620"/>
<name>A0A517Y6D8_9BACT</name>
<evidence type="ECO:0000313" key="2">
    <source>
        <dbReference type="EMBL" id="QDU25692.1"/>
    </source>
</evidence>
<proteinExistence type="predicted"/>
<protein>
    <submittedName>
        <fullName evidence="2">Uncharacterized protein</fullName>
    </submittedName>
</protein>
<keyword evidence="1" id="KW-0472">Membrane</keyword>
<reference evidence="2 3" key="1">
    <citation type="submission" date="2019-02" db="EMBL/GenBank/DDBJ databases">
        <title>Deep-cultivation of Planctomycetes and their phenomic and genomic characterization uncovers novel biology.</title>
        <authorList>
            <person name="Wiegand S."/>
            <person name="Jogler M."/>
            <person name="Boedeker C."/>
            <person name="Pinto D."/>
            <person name="Vollmers J."/>
            <person name="Rivas-Marin E."/>
            <person name="Kohn T."/>
            <person name="Peeters S.H."/>
            <person name="Heuer A."/>
            <person name="Rast P."/>
            <person name="Oberbeckmann S."/>
            <person name="Bunk B."/>
            <person name="Jeske O."/>
            <person name="Meyerdierks A."/>
            <person name="Storesund J.E."/>
            <person name="Kallscheuer N."/>
            <person name="Luecker S."/>
            <person name="Lage O.M."/>
            <person name="Pohl T."/>
            <person name="Merkel B.J."/>
            <person name="Hornburger P."/>
            <person name="Mueller R.-W."/>
            <person name="Bruemmer F."/>
            <person name="Labrenz M."/>
            <person name="Spormann A.M."/>
            <person name="Op den Camp H."/>
            <person name="Overmann J."/>
            <person name="Amann R."/>
            <person name="Jetten M.S.M."/>
            <person name="Mascher T."/>
            <person name="Medema M.H."/>
            <person name="Devos D.P."/>
            <person name="Kaster A.-K."/>
            <person name="Ovreas L."/>
            <person name="Rohde M."/>
            <person name="Galperin M.Y."/>
            <person name="Jogler C."/>
        </authorList>
    </citation>
    <scope>NUCLEOTIDE SEQUENCE [LARGE SCALE GENOMIC DNA]</scope>
    <source>
        <strain evidence="2 3">ETA_A8</strain>
    </source>
</reference>
<sequence>MNFQIVFVGLIFLFVGSIGLTMAGKKFQPTEDFLRALNFEKRADNFHVSATWGRIGGVLLLIMGVVIIGIGLSSKLPPP</sequence>
<dbReference type="Proteomes" id="UP000315017">
    <property type="component" value="Chromosome"/>
</dbReference>
<keyword evidence="1" id="KW-0812">Transmembrane</keyword>
<evidence type="ECO:0000256" key="1">
    <source>
        <dbReference type="SAM" id="Phobius"/>
    </source>
</evidence>
<dbReference type="AlphaFoldDB" id="A0A517Y6D8"/>
<organism evidence="2 3">
    <name type="scientific">Anatilimnocola aggregata</name>
    <dbReference type="NCBI Taxonomy" id="2528021"/>
    <lineage>
        <taxon>Bacteria</taxon>
        <taxon>Pseudomonadati</taxon>
        <taxon>Planctomycetota</taxon>
        <taxon>Planctomycetia</taxon>
        <taxon>Pirellulales</taxon>
        <taxon>Pirellulaceae</taxon>
        <taxon>Anatilimnocola</taxon>
    </lineage>
</organism>
<keyword evidence="3" id="KW-1185">Reference proteome</keyword>
<dbReference type="EMBL" id="CP036274">
    <property type="protein sequence ID" value="QDU25692.1"/>
    <property type="molecule type" value="Genomic_DNA"/>
</dbReference>
<feature type="transmembrane region" description="Helical" evidence="1">
    <location>
        <begin position="52"/>
        <end position="72"/>
    </location>
</feature>
<dbReference type="RefSeq" id="WP_145085063.1">
    <property type="nucleotide sequence ID" value="NZ_CP036274.1"/>
</dbReference>
<gene>
    <name evidence="2" type="ORF">ETAA8_07620</name>
</gene>